<dbReference type="InterPro" id="IPR018673">
    <property type="entry name" value="DUF2141"/>
</dbReference>
<evidence type="ECO:0000313" key="2">
    <source>
        <dbReference type="EMBL" id="GAA0604590.1"/>
    </source>
</evidence>
<sequence>MSQQRRDDHGWSPAGVLGPGPYRADPAHGKPPGHPGAAWPWLLLLLAAAAPPRPAAAASEAAACQAPGAPAGPRLRVAVSGARSTEGNVTVTLYGPRRESFLARGGRLARQRIPLAGATAVEACFALAAPGDYALAVYHDENDDRDFNRNPLGLPIEGYGFSNDAPTAFGLPDFDRVRFTLPPGGNRIAVRLRY</sequence>
<dbReference type="Pfam" id="PF09912">
    <property type="entry name" value="DUF2141"/>
    <property type="match status" value="1"/>
</dbReference>
<dbReference type="Proteomes" id="UP001501588">
    <property type="component" value="Unassembled WGS sequence"/>
</dbReference>
<keyword evidence="3" id="KW-1185">Reference proteome</keyword>
<reference evidence="2 3" key="1">
    <citation type="journal article" date="2019" name="Int. J. Syst. Evol. Microbiol.">
        <title>The Global Catalogue of Microorganisms (GCM) 10K type strain sequencing project: providing services to taxonomists for standard genome sequencing and annotation.</title>
        <authorList>
            <consortium name="The Broad Institute Genomics Platform"/>
            <consortium name="The Broad Institute Genome Sequencing Center for Infectious Disease"/>
            <person name="Wu L."/>
            <person name="Ma J."/>
        </authorList>
    </citation>
    <scope>NUCLEOTIDE SEQUENCE [LARGE SCALE GENOMIC DNA]</scope>
    <source>
        <strain evidence="2 3">JCM 9933</strain>
    </source>
</reference>
<accession>A0ABN1G5Z8</accession>
<gene>
    <name evidence="2" type="ORF">GCM10009416_47760</name>
</gene>
<name>A0ABN1G5Z8_9PROT</name>
<feature type="compositionally biased region" description="Basic and acidic residues" evidence="1">
    <location>
        <begin position="1"/>
        <end position="10"/>
    </location>
</feature>
<proteinExistence type="predicted"/>
<evidence type="ECO:0000256" key="1">
    <source>
        <dbReference type="SAM" id="MobiDB-lite"/>
    </source>
</evidence>
<comment type="caution">
    <text evidence="2">The sequence shown here is derived from an EMBL/GenBank/DDBJ whole genome shotgun (WGS) entry which is preliminary data.</text>
</comment>
<feature type="region of interest" description="Disordered" evidence="1">
    <location>
        <begin position="1"/>
        <end position="33"/>
    </location>
</feature>
<evidence type="ECO:0000313" key="3">
    <source>
        <dbReference type="Proteomes" id="UP001501588"/>
    </source>
</evidence>
<evidence type="ECO:0008006" key="4">
    <source>
        <dbReference type="Google" id="ProtNLM"/>
    </source>
</evidence>
<protein>
    <recommendedName>
        <fullName evidence="4">DUF2141 domain-containing protein</fullName>
    </recommendedName>
</protein>
<organism evidence="2 3">
    <name type="scientific">Craurococcus roseus</name>
    <dbReference type="NCBI Taxonomy" id="77585"/>
    <lineage>
        <taxon>Bacteria</taxon>
        <taxon>Pseudomonadati</taxon>
        <taxon>Pseudomonadota</taxon>
        <taxon>Alphaproteobacteria</taxon>
        <taxon>Acetobacterales</taxon>
        <taxon>Acetobacteraceae</taxon>
        <taxon>Craurococcus</taxon>
    </lineage>
</organism>
<dbReference type="EMBL" id="BAAAFZ010000095">
    <property type="protein sequence ID" value="GAA0604590.1"/>
    <property type="molecule type" value="Genomic_DNA"/>
</dbReference>